<organism evidence="2 3">
    <name type="scientific">Tanacetum coccineum</name>
    <dbReference type="NCBI Taxonomy" id="301880"/>
    <lineage>
        <taxon>Eukaryota</taxon>
        <taxon>Viridiplantae</taxon>
        <taxon>Streptophyta</taxon>
        <taxon>Embryophyta</taxon>
        <taxon>Tracheophyta</taxon>
        <taxon>Spermatophyta</taxon>
        <taxon>Magnoliopsida</taxon>
        <taxon>eudicotyledons</taxon>
        <taxon>Gunneridae</taxon>
        <taxon>Pentapetalae</taxon>
        <taxon>asterids</taxon>
        <taxon>campanulids</taxon>
        <taxon>Asterales</taxon>
        <taxon>Asteraceae</taxon>
        <taxon>Asteroideae</taxon>
        <taxon>Anthemideae</taxon>
        <taxon>Anthemidinae</taxon>
        <taxon>Tanacetum</taxon>
    </lineage>
</organism>
<sequence>MTSPNKPKSKSSRVAKISVRPIWRKKLNTCDTSSENNVNSPTPIPKSHSTLYDSSQEINPSTQANHNSIPFSDICVTNDEDTPILPQVVNLLHSQKTNPQLPVDSNSNSRTSNSVKWEPMFVLYCQRSLTEDYRLAREIKGLRVEVNN</sequence>
<evidence type="ECO:0000313" key="2">
    <source>
        <dbReference type="EMBL" id="GJT35567.1"/>
    </source>
</evidence>
<dbReference type="EMBL" id="BQNB010015061">
    <property type="protein sequence ID" value="GJT35567.1"/>
    <property type="molecule type" value="Genomic_DNA"/>
</dbReference>
<gene>
    <name evidence="2" type="ORF">Tco_0925986</name>
</gene>
<protein>
    <submittedName>
        <fullName evidence="2">Uncharacterized protein</fullName>
    </submittedName>
</protein>
<feature type="region of interest" description="Disordered" evidence="1">
    <location>
        <begin position="26"/>
        <end position="67"/>
    </location>
</feature>
<name>A0ABQ5DB03_9ASTR</name>
<dbReference type="Proteomes" id="UP001151760">
    <property type="component" value="Unassembled WGS sequence"/>
</dbReference>
<keyword evidence="3" id="KW-1185">Reference proteome</keyword>
<accession>A0ABQ5DB03</accession>
<reference evidence="2" key="1">
    <citation type="journal article" date="2022" name="Int. J. Mol. Sci.">
        <title>Draft Genome of Tanacetum Coccineum: Genomic Comparison of Closely Related Tanacetum-Family Plants.</title>
        <authorList>
            <person name="Yamashiro T."/>
            <person name="Shiraishi A."/>
            <person name="Nakayama K."/>
            <person name="Satake H."/>
        </authorList>
    </citation>
    <scope>NUCLEOTIDE SEQUENCE</scope>
</reference>
<evidence type="ECO:0000313" key="3">
    <source>
        <dbReference type="Proteomes" id="UP001151760"/>
    </source>
</evidence>
<proteinExistence type="predicted"/>
<reference evidence="2" key="2">
    <citation type="submission" date="2022-01" db="EMBL/GenBank/DDBJ databases">
        <authorList>
            <person name="Yamashiro T."/>
            <person name="Shiraishi A."/>
            <person name="Satake H."/>
            <person name="Nakayama K."/>
        </authorList>
    </citation>
    <scope>NUCLEOTIDE SEQUENCE</scope>
</reference>
<feature type="compositionally biased region" description="Polar residues" evidence="1">
    <location>
        <begin position="29"/>
        <end position="67"/>
    </location>
</feature>
<evidence type="ECO:0000256" key="1">
    <source>
        <dbReference type="SAM" id="MobiDB-lite"/>
    </source>
</evidence>
<comment type="caution">
    <text evidence="2">The sequence shown here is derived from an EMBL/GenBank/DDBJ whole genome shotgun (WGS) entry which is preliminary data.</text>
</comment>